<comment type="catalytic activity">
    <reaction evidence="1">
        <text>S-ubiquitinyl-[E2 ubiquitin-conjugating enzyme]-L-cysteine + [acceptor protein]-L-lysine = [E2 ubiquitin-conjugating enzyme]-L-cysteine + N(6)-ubiquitinyl-[acceptor protein]-L-lysine.</text>
        <dbReference type="EC" id="2.3.2.27"/>
    </reaction>
</comment>
<keyword evidence="5" id="KW-0862">Zinc</keyword>
<keyword evidence="4 6" id="KW-0863">Zinc-finger</keyword>
<dbReference type="InterPro" id="IPR011016">
    <property type="entry name" value="Znf_RING-CH"/>
</dbReference>
<evidence type="ECO:0000259" key="7">
    <source>
        <dbReference type="PROSITE" id="PS50089"/>
    </source>
</evidence>
<keyword evidence="3" id="KW-0479">Metal-binding</keyword>
<dbReference type="GO" id="GO:0061630">
    <property type="term" value="F:ubiquitin protein ligase activity"/>
    <property type="evidence" value="ECO:0007669"/>
    <property type="project" value="UniProtKB-EC"/>
</dbReference>
<dbReference type="CDD" id="cd16454">
    <property type="entry name" value="RING-H2_PA-TM-RING"/>
    <property type="match status" value="1"/>
</dbReference>
<dbReference type="AlphaFoldDB" id="A0AAV1RIF0"/>
<dbReference type="GO" id="GO:0016567">
    <property type="term" value="P:protein ubiquitination"/>
    <property type="evidence" value="ECO:0007669"/>
    <property type="project" value="TreeGrafter"/>
</dbReference>
<name>A0AAV1RIF0_9ROSI</name>
<dbReference type="PROSITE" id="PS50089">
    <property type="entry name" value="ZF_RING_2"/>
    <property type="match status" value="1"/>
</dbReference>
<comment type="caution">
    <text evidence="8">The sequence shown here is derived from an EMBL/GenBank/DDBJ whole genome shotgun (WGS) entry which is preliminary data.</text>
</comment>
<dbReference type="EMBL" id="CAWUPB010000950">
    <property type="protein sequence ID" value="CAK7334575.1"/>
    <property type="molecule type" value="Genomic_DNA"/>
</dbReference>
<evidence type="ECO:0000313" key="9">
    <source>
        <dbReference type="Proteomes" id="UP001314170"/>
    </source>
</evidence>
<evidence type="ECO:0000256" key="4">
    <source>
        <dbReference type="ARBA" id="ARBA00022771"/>
    </source>
</evidence>
<evidence type="ECO:0000256" key="5">
    <source>
        <dbReference type="ARBA" id="ARBA00022833"/>
    </source>
</evidence>
<dbReference type="GO" id="GO:0005737">
    <property type="term" value="C:cytoplasm"/>
    <property type="evidence" value="ECO:0007669"/>
    <property type="project" value="TreeGrafter"/>
</dbReference>
<dbReference type="PANTHER" id="PTHR15710">
    <property type="entry name" value="E3 UBIQUITIN-PROTEIN LIGASE PRAJA"/>
    <property type="match status" value="1"/>
</dbReference>
<organism evidence="8 9">
    <name type="scientific">Dovyalis caffra</name>
    <dbReference type="NCBI Taxonomy" id="77055"/>
    <lineage>
        <taxon>Eukaryota</taxon>
        <taxon>Viridiplantae</taxon>
        <taxon>Streptophyta</taxon>
        <taxon>Embryophyta</taxon>
        <taxon>Tracheophyta</taxon>
        <taxon>Spermatophyta</taxon>
        <taxon>Magnoliopsida</taxon>
        <taxon>eudicotyledons</taxon>
        <taxon>Gunneridae</taxon>
        <taxon>Pentapetalae</taxon>
        <taxon>rosids</taxon>
        <taxon>fabids</taxon>
        <taxon>Malpighiales</taxon>
        <taxon>Salicaceae</taxon>
        <taxon>Flacourtieae</taxon>
        <taxon>Dovyalis</taxon>
    </lineage>
</organism>
<dbReference type="InterPro" id="IPR001841">
    <property type="entry name" value="Znf_RING"/>
</dbReference>
<dbReference type="SUPFAM" id="SSF57850">
    <property type="entry name" value="RING/U-box"/>
    <property type="match status" value="1"/>
</dbReference>
<dbReference type="PANTHER" id="PTHR15710:SF196">
    <property type="entry name" value="F6A14.12 PROTEIN-RELATED"/>
    <property type="match status" value="1"/>
</dbReference>
<dbReference type="EC" id="2.3.2.27" evidence="2"/>
<dbReference type="Proteomes" id="UP001314170">
    <property type="component" value="Unassembled WGS sequence"/>
</dbReference>
<keyword evidence="9" id="KW-1185">Reference proteome</keyword>
<protein>
    <recommendedName>
        <fullName evidence="2">RING-type E3 ubiquitin transferase</fullName>
        <ecNumber evidence="2">2.3.2.27</ecNumber>
    </recommendedName>
</protein>
<evidence type="ECO:0000256" key="1">
    <source>
        <dbReference type="ARBA" id="ARBA00000900"/>
    </source>
</evidence>
<evidence type="ECO:0000256" key="2">
    <source>
        <dbReference type="ARBA" id="ARBA00012483"/>
    </source>
</evidence>
<dbReference type="SMART" id="SM00744">
    <property type="entry name" value="RINGv"/>
    <property type="match status" value="1"/>
</dbReference>
<dbReference type="Pfam" id="PF13639">
    <property type="entry name" value="zf-RING_2"/>
    <property type="match status" value="1"/>
</dbReference>
<accession>A0AAV1RIF0</accession>
<dbReference type="GO" id="GO:0008270">
    <property type="term" value="F:zinc ion binding"/>
    <property type="evidence" value="ECO:0007669"/>
    <property type="project" value="UniProtKB-KW"/>
</dbReference>
<dbReference type="Gene3D" id="3.30.40.10">
    <property type="entry name" value="Zinc/RING finger domain, C3HC4 (zinc finger)"/>
    <property type="match status" value="1"/>
</dbReference>
<sequence>MSLSPPQSELLFRLGDLVGDVLDTRMWISNLENTESSDEVLLSYSLFLGDIVDYSMHLQLPNPYDSETLNLDPILEDNDDAWIRLARHISAHEAPNMQPASQKSIEYLDKVKIGDQEPCLTCTVCLDEISIGSVATRMPCSHVYHQNCIVQWLVTSNMCPLCRMIYKYGEENVNFSTERGNDKRKKIMGFNEGLRLVCD</sequence>
<dbReference type="InterPro" id="IPR013083">
    <property type="entry name" value="Znf_RING/FYVE/PHD"/>
</dbReference>
<reference evidence="8 9" key="1">
    <citation type="submission" date="2024-01" db="EMBL/GenBank/DDBJ databases">
        <authorList>
            <person name="Waweru B."/>
        </authorList>
    </citation>
    <scope>NUCLEOTIDE SEQUENCE [LARGE SCALE GENOMIC DNA]</scope>
</reference>
<evidence type="ECO:0000256" key="3">
    <source>
        <dbReference type="ARBA" id="ARBA00022723"/>
    </source>
</evidence>
<feature type="domain" description="RING-type" evidence="7">
    <location>
        <begin position="122"/>
        <end position="163"/>
    </location>
</feature>
<evidence type="ECO:0000256" key="6">
    <source>
        <dbReference type="PROSITE-ProRule" id="PRU00175"/>
    </source>
</evidence>
<dbReference type="SMART" id="SM00184">
    <property type="entry name" value="RING"/>
    <property type="match status" value="1"/>
</dbReference>
<gene>
    <name evidence="8" type="ORF">DCAF_LOCUS9990</name>
</gene>
<evidence type="ECO:0000313" key="8">
    <source>
        <dbReference type="EMBL" id="CAK7334575.1"/>
    </source>
</evidence>
<proteinExistence type="predicted"/>